<dbReference type="EMBL" id="GGEC01089055">
    <property type="protein sequence ID" value="MBX69539.1"/>
    <property type="molecule type" value="Transcribed_RNA"/>
</dbReference>
<accession>A0A2P2QR88</accession>
<organism evidence="1">
    <name type="scientific">Rhizophora mucronata</name>
    <name type="common">Asiatic mangrove</name>
    <dbReference type="NCBI Taxonomy" id="61149"/>
    <lineage>
        <taxon>Eukaryota</taxon>
        <taxon>Viridiplantae</taxon>
        <taxon>Streptophyta</taxon>
        <taxon>Embryophyta</taxon>
        <taxon>Tracheophyta</taxon>
        <taxon>Spermatophyta</taxon>
        <taxon>Magnoliopsida</taxon>
        <taxon>eudicotyledons</taxon>
        <taxon>Gunneridae</taxon>
        <taxon>Pentapetalae</taxon>
        <taxon>rosids</taxon>
        <taxon>fabids</taxon>
        <taxon>Malpighiales</taxon>
        <taxon>Rhizophoraceae</taxon>
        <taxon>Rhizophora</taxon>
    </lineage>
</organism>
<name>A0A2P2QR88_RHIMU</name>
<sequence>MALLENIRDMYDVAMKPRMLRTLIKEDLPDEKRPLTSPSALFSRIVSTVKTHNLLSESES</sequence>
<dbReference type="AlphaFoldDB" id="A0A2P2QR88"/>
<evidence type="ECO:0000313" key="1">
    <source>
        <dbReference type="EMBL" id="MBX69539.1"/>
    </source>
</evidence>
<reference evidence="1" key="1">
    <citation type="submission" date="2018-02" db="EMBL/GenBank/DDBJ databases">
        <title>Rhizophora mucronata_Transcriptome.</title>
        <authorList>
            <person name="Meera S.P."/>
            <person name="Sreeshan A."/>
            <person name="Augustine A."/>
        </authorList>
    </citation>
    <scope>NUCLEOTIDE SEQUENCE</scope>
    <source>
        <tissue evidence="1">Leaf</tissue>
    </source>
</reference>
<proteinExistence type="predicted"/>
<protein>
    <submittedName>
        <fullName evidence="1">Uncharacterized protein</fullName>
    </submittedName>
</protein>